<dbReference type="InterPro" id="IPR029063">
    <property type="entry name" value="SAM-dependent_MTases_sf"/>
</dbReference>
<dbReference type="EMBL" id="CAMXCT020006834">
    <property type="protein sequence ID" value="CAL1174194.1"/>
    <property type="molecule type" value="Genomic_DNA"/>
</dbReference>
<dbReference type="AlphaFoldDB" id="A0A9P1GTJ8"/>
<feature type="region of interest" description="Disordered" evidence="1">
    <location>
        <begin position="413"/>
        <end position="433"/>
    </location>
</feature>
<feature type="region of interest" description="Disordered" evidence="1">
    <location>
        <begin position="302"/>
        <end position="325"/>
    </location>
</feature>
<reference evidence="3" key="2">
    <citation type="submission" date="2024-04" db="EMBL/GenBank/DDBJ databases">
        <authorList>
            <person name="Chen Y."/>
            <person name="Shah S."/>
            <person name="Dougan E. K."/>
            <person name="Thang M."/>
            <person name="Chan C."/>
        </authorList>
    </citation>
    <scope>NUCLEOTIDE SEQUENCE [LARGE SCALE GENOMIC DNA]</scope>
</reference>
<organism evidence="2">
    <name type="scientific">Cladocopium goreaui</name>
    <dbReference type="NCBI Taxonomy" id="2562237"/>
    <lineage>
        <taxon>Eukaryota</taxon>
        <taxon>Sar</taxon>
        <taxon>Alveolata</taxon>
        <taxon>Dinophyceae</taxon>
        <taxon>Suessiales</taxon>
        <taxon>Symbiodiniaceae</taxon>
        <taxon>Cladocopium</taxon>
    </lineage>
</organism>
<evidence type="ECO:0000256" key="1">
    <source>
        <dbReference type="SAM" id="MobiDB-lite"/>
    </source>
</evidence>
<dbReference type="Gene3D" id="3.40.50.150">
    <property type="entry name" value="Vaccinia Virus protein VP39"/>
    <property type="match status" value="1"/>
</dbReference>
<comment type="caution">
    <text evidence="2">The sequence shown here is derived from an EMBL/GenBank/DDBJ whole genome shotgun (WGS) entry which is preliminary data.</text>
</comment>
<sequence length="553" mass="62891">MQEWVDRRSLEPHVFGDILEQVPKESIPESLDFFARRDVVQKLPLKKNQFCYSHGKNCQLPKAGEVDIDVSGMPCQENSRINLNRLFMEGKTGSVYLVWAKSHRRKKTPLLVLENTPELPMNDIQKLLPEYNLYQLFVRPEDAGHSAVNRLRTYVYCAHKETCEYLFDVFETYNAVTEAIKEDEENCSYFLNERERKVVRVLGQDYKRRNTGHYLHRASGRVMTSVDRLTALGWPTTQQIASNMMTTCFPTLDTSRGELMAGNAMALGNVSIVILVGLSCFKRVSDSENGWCSNFIFKSRQGGNEPSDEDDNGDDNVPTAKAKAKNRMEPHTILEELKEEYKKLGEPLSGEDMLEPEVAMSVAKAWMVKHAQKDEDGKWIMPLRVRHPGKVWIRKTADDLVPNVARDDEVVKQAPKEAPKEAPKQQAVHDKQSSEEGVDYKIIFRDGGHRLLKLSFLGKRLGDVPLPPGSNFKVLLHEGQPVLSGKAGTEMYSCQQYMDVLMPPEEPKKVEGQDVTKRILISINSTNFTFETSLKQHNMGYQLNLVVRLSALK</sequence>
<keyword evidence="4" id="KW-1185">Reference proteome</keyword>
<accession>A0A9P1GTJ8</accession>
<dbReference type="OrthoDB" id="406457at2759"/>
<evidence type="ECO:0000313" key="2">
    <source>
        <dbReference type="EMBL" id="CAI4020819.1"/>
    </source>
</evidence>
<dbReference type="SUPFAM" id="SSF53335">
    <property type="entry name" value="S-adenosyl-L-methionine-dependent methyltransferases"/>
    <property type="match status" value="1"/>
</dbReference>
<dbReference type="EMBL" id="CAMXCT010006834">
    <property type="protein sequence ID" value="CAI4020819.1"/>
    <property type="molecule type" value="Genomic_DNA"/>
</dbReference>
<reference evidence="2" key="1">
    <citation type="submission" date="2022-10" db="EMBL/GenBank/DDBJ databases">
        <authorList>
            <person name="Chen Y."/>
            <person name="Dougan E. K."/>
            <person name="Chan C."/>
            <person name="Rhodes N."/>
            <person name="Thang M."/>
        </authorList>
    </citation>
    <scope>NUCLEOTIDE SEQUENCE</scope>
</reference>
<name>A0A9P1GTJ8_9DINO</name>
<evidence type="ECO:0000313" key="4">
    <source>
        <dbReference type="Proteomes" id="UP001152797"/>
    </source>
</evidence>
<protein>
    <submittedName>
        <fullName evidence="2">Uncharacterized protein</fullName>
    </submittedName>
</protein>
<evidence type="ECO:0000313" key="3">
    <source>
        <dbReference type="EMBL" id="CAL1174194.1"/>
    </source>
</evidence>
<gene>
    <name evidence="2" type="ORF">C1SCF055_LOCUS45203</name>
</gene>
<dbReference type="Proteomes" id="UP001152797">
    <property type="component" value="Unassembled WGS sequence"/>
</dbReference>
<proteinExistence type="predicted"/>
<dbReference type="EMBL" id="CAMXCT030006834">
    <property type="protein sequence ID" value="CAL4808131.1"/>
    <property type="molecule type" value="Genomic_DNA"/>
</dbReference>